<evidence type="ECO:0000259" key="9">
    <source>
        <dbReference type="Pfam" id="PF01431"/>
    </source>
</evidence>
<feature type="domain" description="Peptidase M13 C-terminal" evidence="9">
    <location>
        <begin position="472"/>
        <end position="672"/>
    </location>
</feature>
<evidence type="ECO:0000256" key="5">
    <source>
        <dbReference type="ARBA" id="ARBA00022801"/>
    </source>
</evidence>
<reference evidence="12" key="1">
    <citation type="journal article" date="2019" name="Int. J. Syst. Evol. Microbiol.">
        <title>The Global Catalogue of Microorganisms (GCM) 10K type strain sequencing project: providing services to taxonomists for standard genome sequencing and annotation.</title>
        <authorList>
            <consortium name="The Broad Institute Genomics Platform"/>
            <consortium name="The Broad Institute Genome Sequencing Center for Infectious Disease"/>
            <person name="Wu L."/>
            <person name="Ma J."/>
        </authorList>
    </citation>
    <scope>NUCLEOTIDE SEQUENCE [LARGE SCALE GENOMIC DNA]</scope>
    <source>
        <strain evidence="12">CGMCC 1.16275</strain>
    </source>
</reference>
<keyword evidence="4" id="KW-0479">Metal-binding</keyword>
<evidence type="ECO:0000256" key="2">
    <source>
        <dbReference type="ARBA" id="ARBA00007357"/>
    </source>
</evidence>
<keyword evidence="3" id="KW-0645">Protease</keyword>
<evidence type="ECO:0000256" key="1">
    <source>
        <dbReference type="ARBA" id="ARBA00001947"/>
    </source>
</evidence>
<evidence type="ECO:0000256" key="7">
    <source>
        <dbReference type="ARBA" id="ARBA00023049"/>
    </source>
</evidence>
<evidence type="ECO:0000256" key="6">
    <source>
        <dbReference type="ARBA" id="ARBA00022833"/>
    </source>
</evidence>
<dbReference type="Pfam" id="PF05649">
    <property type="entry name" value="Peptidase_M13_N"/>
    <property type="match status" value="1"/>
</dbReference>
<dbReference type="RefSeq" id="WP_380886111.1">
    <property type="nucleotide sequence ID" value="NZ_JBHUDY010000001.1"/>
</dbReference>
<gene>
    <name evidence="11" type="ORF">ACFSCW_01350</name>
</gene>
<dbReference type="Pfam" id="PF01431">
    <property type="entry name" value="Peptidase_M13"/>
    <property type="match status" value="1"/>
</dbReference>
<evidence type="ECO:0000256" key="3">
    <source>
        <dbReference type="ARBA" id="ARBA00022670"/>
    </source>
</evidence>
<dbReference type="InterPro" id="IPR000718">
    <property type="entry name" value="Peptidase_M13"/>
</dbReference>
<evidence type="ECO:0000313" key="12">
    <source>
        <dbReference type="Proteomes" id="UP001597115"/>
    </source>
</evidence>
<dbReference type="Proteomes" id="UP001597115">
    <property type="component" value="Unassembled WGS sequence"/>
</dbReference>
<keyword evidence="5" id="KW-0378">Hydrolase</keyword>
<accession>A0ABW4HZ88</accession>
<evidence type="ECO:0000256" key="4">
    <source>
        <dbReference type="ARBA" id="ARBA00022723"/>
    </source>
</evidence>
<keyword evidence="8" id="KW-0732">Signal</keyword>
<proteinExistence type="inferred from homology"/>
<protein>
    <submittedName>
        <fullName evidence="11">M13 family metallopeptidase</fullName>
    </submittedName>
</protein>
<comment type="similarity">
    <text evidence="2">Belongs to the peptidase M13 family.</text>
</comment>
<dbReference type="InterPro" id="IPR018497">
    <property type="entry name" value="Peptidase_M13_C"/>
</dbReference>
<sequence>MKSRILLGAAALALSASAAFAAGKPQLGDFGYDATGMNKAVAPGDDFYKFANGKWDEATAIPSDRSSWGGFAILRNLSDERTRAVIEQAAASKGAPGSNGQKVGDMYASFMDEATIEAKGLAPVKPQLDAIAALKSPAELAAWMGDANRSGVTVPIGVQVEQDLKDNTQYAIYVGQGGLGLPDRDYYLDDSNPKFVEARAKYKAHVAAMLRLAGIADADARAQRIFDLETKIAKTHWTRAQSRQIEKLYNPVATAELATKMPGLDWAPYLKAAGVTQAQVIVAQPSAVTGTAALIASEPLAVWKDYLTYHALSNAAPVLPKAFVAEDFAFKGTALAGTPELKARWKRGVDMVNGGMGEAVGQLYVAKYFPPEAKAKADQLVKNLIAAMDLRLQKLEWMAPETKAQARLKLAAFTPKIGYPDKWRDYSKLEIRAGDAFGNADRATRFEYQRNLDKIGKAVDRGEWGMTPMTVNAYANPLMNEVVFPAAILQPPFFDPNADDAVNYGGIGAVIGHELSHHFDDQGRKFDKTGKLADWWTAEDATRFKAYTDRVVAQYGGYEPLPGKHVNGELTLGENMADLAGLNVAYDAYKISLAGKPAPVIDGFTGDQRFFLGYAQIYRAKYREPILLQLLTTDPHTPGNWRPYVVRNLDAWYAAFDVKPGSKYYLAPDQRIKVW</sequence>
<feature type="chain" id="PRO_5045929603" evidence="8">
    <location>
        <begin position="22"/>
        <end position="675"/>
    </location>
</feature>
<feature type="domain" description="Peptidase M13 N-terminal" evidence="10">
    <location>
        <begin position="43"/>
        <end position="420"/>
    </location>
</feature>
<organism evidence="11 12">
    <name type="scientific">Sphingomonas tabacisoli</name>
    <dbReference type="NCBI Taxonomy" id="2249466"/>
    <lineage>
        <taxon>Bacteria</taxon>
        <taxon>Pseudomonadati</taxon>
        <taxon>Pseudomonadota</taxon>
        <taxon>Alphaproteobacteria</taxon>
        <taxon>Sphingomonadales</taxon>
        <taxon>Sphingomonadaceae</taxon>
        <taxon>Sphingomonas</taxon>
    </lineage>
</organism>
<dbReference type="InterPro" id="IPR042089">
    <property type="entry name" value="Peptidase_M13_dom_2"/>
</dbReference>
<keyword evidence="7" id="KW-0482">Metalloprotease</keyword>
<dbReference type="EMBL" id="JBHUDY010000001">
    <property type="protein sequence ID" value="MFD1610442.1"/>
    <property type="molecule type" value="Genomic_DNA"/>
</dbReference>
<dbReference type="Gene3D" id="1.10.1380.10">
    <property type="entry name" value="Neutral endopeptidase , domain2"/>
    <property type="match status" value="1"/>
</dbReference>
<feature type="signal peptide" evidence="8">
    <location>
        <begin position="1"/>
        <end position="21"/>
    </location>
</feature>
<keyword evidence="12" id="KW-1185">Reference proteome</keyword>
<comment type="cofactor">
    <cofactor evidence="1">
        <name>Zn(2+)</name>
        <dbReference type="ChEBI" id="CHEBI:29105"/>
    </cofactor>
</comment>
<dbReference type="PRINTS" id="PR00786">
    <property type="entry name" value="NEPRILYSIN"/>
</dbReference>
<name>A0ABW4HZ88_9SPHN</name>
<keyword evidence="6" id="KW-0862">Zinc</keyword>
<evidence type="ECO:0000259" key="10">
    <source>
        <dbReference type="Pfam" id="PF05649"/>
    </source>
</evidence>
<evidence type="ECO:0000256" key="8">
    <source>
        <dbReference type="SAM" id="SignalP"/>
    </source>
</evidence>
<evidence type="ECO:0000313" key="11">
    <source>
        <dbReference type="EMBL" id="MFD1610442.1"/>
    </source>
</evidence>
<dbReference type="InterPro" id="IPR024079">
    <property type="entry name" value="MetalloPept_cat_dom_sf"/>
</dbReference>
<dbReference type="Gene3D" id="3.40.390.10">
    <property type="entry name" value="Collagenase (Catalytic Domain)"/>
    <property type="match status" value="1"/>
</dbReference>
<dbReference type="PROSITE" id="PS51885">
    <property type="entry name" value="NEPRILYSIN"/>
    <property type="match status" value="1"/>
</dbReference>
<dbReference type="PANTHER" id="PTHR11733:SF167">
    <property type="entry name" value="FI17812P1-RELATED"/>
    <property type="match status" value="1"/>
</dbReference>
<dbReference type="InterPro" id="IPR008753">
    <property type="entry name" value="Peptidase_M13_N"/>
</dbReference>
<comment type="caution">
    <text evidence="11">The sequence shown here is derived from an EMBL/GenBank/DDBJ whole genome shotgun (WGS) entry which is preliminary data.</text>
</comment>
<dbReference type="CDD" id="cd08662">
    <property type="entry name" value="M13"/>
    <property type="match status" value="1"/>
</dbReference>
<dbReference type="PANTHER" id="PTHR11733">
    <property type="entry name" value="ZINC METALLOPROTEASE FAMILY M13 NEPRILYSIN-RELATED"/>
    <property type="match status" value="1"/>
</dbReference>
<dbReference type="SUPFAM" id="SSF55486">
    <property type="entry name" value="Metalloproteases ('zincins'), catalytic domain"/>
    <property type="match status" value="1"/>
</dbReference>